<organism evidence="3 4">
    <name type="scientific">Vibrio maritimus</name>
    <dbReference type="NCBI Taxonomy" id="990268"/>
    <lineage>
        <taxon>Bacteria</taxon>
        <taxon>Pseudomonadati</taxon>
        <taxon>Pseudomonadota</taxon>
        <taxon>Gammaproteobacteria</taxon>
        <taxon>Vibrionales</taxon>
        <taxon>Vibrionaceae</taxon>
        <taxon>Vibrio</taxon>
    </lineage>
</organism>
<feature type="domain" description="Bacterial sugar transferase" evidence="2">
    <location>
        <begin position="5"/>
        <end position="128"/>
    </location>
</feature>
<evidence type="ECO:0000259" key="2">
    <source>
        <dbReference type="Pfam" id="PF02397"/>
    </source>
</evidence>
<accession>A0A090SFE2</accession>
<evidence type="ECO:0000256" key="1">
    <source>
        <dbReference type="ARBA" id="ARBA00006464"/>
    </source>
</evidence>
<dbReference type="PANTHER" id="PTHR30576:SF21">
    <property type="entry name" value="UDP-GLUCOSE:UNDECAPRENYL-PHOSPHATE GLUCOSE-1-PHOSPHATE TRANSFERASE"/>
    <property type="match status" value="1"/>
</dbReference>
<name>A0A090SFE2_9VIBR</name>
<dbReference type="Pfam" id="PF02397">
    <property type="entry name" value="Bac_transf"/>
    <property type="match status" value="1"/>
</dbReference>
<sequence length="135" mass="15569">MTTQDNGDVVKQATKNDPRVTKLGAVLRRTSLDELPQFFNVLTGQMSVVGPRPHAVAHNEKYRTLIERYMLRHHVKPGITGWAQINGYRGETDTLDKMEKRIEYDLAYIKSWSVWLDLKIIFLTVFKGFVNKAAY</sequence>
<comment type="caution">
    <text evidence="3">The sequence shown here is derived from an EMBL/GenBank/DDBJ whole genome shotgun (WGS) entry which is preliminary data.</text>
</comment>
<keyword evidence="4" id="KW-1185">Reference proteome</keyword>
<keyword evidence="3" id="KW-0808">Transferase</keyword>
<dbReference type="Proteomes" id="UP000029228">
    <property type="component" value="Unassembled WGS sequence"/>
</dbReference>
<protein>
    <submittedName>
        <fullName evidence="3">Capsular polysaccharide synthesis enzyme CpsA sugar transferase</fullName>
    </submittedName>
</protein>
<dbReference type="EMBL" id="BBMR01000002">
    <property type="protein sequence ID" value="GAL18222.1"/>
    <property type="molecule type" value="Genomic_DNA"/>
</dbReference>
<evidence type="ECO:0000313" key="3">
    <source>
        <dbReference type="EMBL" id="GAL18222.1"/>
    </source>
</evidence>
<dbReference type="PANTHER" id="PTHR30576">
    <property type="entry name" value="COLANIC BIOSYNTHESIS UDP-GLUCOSE LIPID CARRIER TRANSFERASE"/>
    <property type="match status" value="1"/>
</dbReference>
<reference evidence="3 4" key="1">
    <citation type="submission" date="2014-09" db="EMBL/GenBank/DDBJ databases">
        <title>Vibrio maritimus JCM 19235. (C45) whole genome shotgun sequence.</title>
        <authorList>
            <person name="Sawabe T."/>
            <person name="Meirelles P."/>
            <person name="Nakanishi M."/>
            <person name="Sayaka M."/>
            <person name="Hattori M."/>
            <person name="Ohkuma M."/>
        </authorList>
    </citation>
    <scope>NUCLEOTIDE SEQUENCE [LARGE SCALE GENOMIC DNA]</scope>
    <source>
        <strain evidence="4">JCM19235</strain>
    </source>
</reference>
<dbReference type="GO" id="GO:0009242">
    <property type="term" value="P:colanic acid biosynthetic process"/>
    <property type="evidence" value="ECO:0007669"/>
    <property type="project" value="TreeGrafter"/>
</dbReference>
<comment type="similarity">
    <text evidence="1">Belongs to the bacterial sugar transferase family.</text>
</comment>
<dbReference type="STRING" id="990268.JCM19235_6775"/>
<gene>
    <name evidence="3" type="ORF">JCM19235_6775</name>
</gene>
<dbReference type="AlphaFoldDB" id="A0A090SFE2"/>
<dbReference type="InterPro" id="IPR003362">
    <property type="entry name" value="Bact_transf"/>
</dbReference>
<proteinExistence type="inferred from homology"/>
<evidence type="ECO:0000313" key="4">
    <source>
        <dbReference type="Proteomes" id="UP000029228"/>
    </source>
</evidence>
<dbReference type="GO" id="GO:0089702">
    <property type="term" value="F:undecaprenyl-phosphate glucose phosphotransferase activity"/>
    <property type="evidence" value="ECO:0007669"/>
    <property type="project" value="TreeGrafter"/>
</dbReference>